<keyword evidence="4 5" id="KW-0539">Nucleus</keyword>
<evidence type="ECO:0000256" key="6">
    <source>
        <dbReference type="RuleBase" id="RU000682"/>
    </source>
</evidence>
<feature type="DNA-binding region" description="Homeobox" evidence="5">
    <location>
        <begin position="146"/>
        <end position="205"/>
    </location>
</feature>
<reference evidence="10" key="1">
    <citation type="submission" date="2025-08" db="UniProtKB">
        <authorList>
            <consortium name="RefSeq"/>
        </authorList>
    </citation>
    <scope>IDENTIFICATION</scope>
    <source>
        <tissue evidence="10">Gonad</tissue>
    </source>
</reference>
<dbReference type="InterPro" id="IPR009057">
    <property type="entry name" value="Homeodomain-like_sf"/>
</dbReference>
<feature type="region of interest" description="Disordered" evidence="7">
    <location>
        <begin position="1"/>
        <end position="23"/>
    </location>
</feature>
<dbReference type="RefSeq" id="XP_019616950.1">
    <property type="nucleotide sequence ID" value="XM_019761391.1"/>
</dbReference>
<dbReference type="SUPFAM" id="SSF46689">
    <property type="entry name" value="Homeodomain-like"/>
    <property type="match status" value="1"/>
</dbReference>
<dbReference type="SMART" id="SM00389">
    <property type="entry name" value="HOX"/>
    <property type="match status" value="1"/>
</dbReference>
<dbReference type="GeneID" id="109464413"/>
<dbReference type="Proteomes" id="UP000515135">
    <property type="component" value="Unplaced"/>
</dbReference>
<evidence type="ECO:0000256" key="4">
    <source>
        <dbReference type="ARBA" id="ARBA00023242"/>
    </source>
</evidence>
<feature type="compositionally biased region" description="Polar residues" evidence="7">
    <location>
        <begin position="77"/>
        <end position="91"/>
    </location>
</feature>
<dbReference type="OrthoDB" id="6159439at2759"/>
<dbReference type="GO" id="GO:0000977">
    <property type="term" value="F:RNA polymerase II transcription regulatory region sequence-specific DNA binding"/>
    <property type="evidence" value="ECO:0007669"/>
    <property type="project" value="TreeGrafter"/>
</dbReference>
<dbReference type="Pfam" id="PF00046">
    <property type="entry name" value="Homeodomain"/>
    <property type="match status" value="1"/>
</dbReference>
<name>A0A6P4XK74_BRABE</name>
<dbReference type="GO" id="GO:0005634">
    <property type="term" value="C:nucleus"/>
    <property type="evidence" value="ECO:0007669"/>
    <property type="project" value="UniProtKB-SubCell"/>
</dbReference>
<keyword evidence="2 5" id="KW-0238">DNA-binding</keyword>
<evidence type="ECO:0000256" key="5">
    <source>
        <dbReference type="PROSITE-ProRule" id="PRU00108"/>
    </source>
</evidence>
<dbReference type="PANTHER" id="PTHR24329">
    <property type="entry name" value="HOMEOBOX PROTEIN ARISTALESS"/>
    <property type="match status" value="1"/>
</dbReference>
<evidence type="ECO:0000256" key="1">
    <source>
        <dbReference type="ARBA" id="ARBA00004123"/>
    </source>
</evidence>
<organism evidence="9 10">
    <name type="scientific">Branchiostoma belcheri</name>
    <name type="common">Amphioxus</name>
    <dbReference type="NCBI Taxonomy" id="7741"/>
    <lineage>
        <taxon>Eukaryota</taxon>
        <taxon>Metazoa</taxon>
        <taxon>Chordata</taxon>
        <taxon>Cephalochordata</taxon>
        <taxon>Leptocardii</taxon>
        <taxon>Amphioxiformes</taxon>
        <taxon>Branchiostomatidae</taxon>
        <taxon>Branchiostoma</taxon>
    </lineage>
</organism>
<keyword evidence="3 5" id="KW-0371">Homeobox</keyword>
<dbReference type="Gene3D" id="1.10.10.60">
    <property type="entry name" value="Homeodomain-like"/>
    <property type="match status" value="1"/>
</dbReference>
<dbReference type="PANTHER" id="PTHR24329:SF543">
    <property type="entry name" value="FI01017P-RELATED"/>
    <property type="match status" value="1"/>
</dbReference>
<dbReference type="InterPro" id="IPR017970">
    <property type="entry name" value="Homeobox_CS"/>
</dbReference>
<feature type="region of interest" description="Disordered" evidence="7">
    <location>
        <begin position="198"/>
        <end position="249"/>
    </location>
</feature>
<feature type="compositionally biased region" description="Basic and acidic residues" evidence="7">
    <location>
        <begin position="96"/>
        <end position="116"/>
    </location>
</feature>
<evidence type="ECO:0000313" key="10">
    <source>
        <dbReference type="RefSeq" id="XP_019616950.1"/>
    </source>
</evidence>
<proteinExistence type="predicted"/>
<evidence type="ECO:0000256" key="2">
    <source>
        <dbReference type="ARBA" id="ARBA00023125"/>
    </source>
</evidence>
<feature type="region of interest" description="Disordered" evidence="7">
    <location>
        <begin position="40"/>
        <end position="148"/>
    </location>
</feature>
<dbReference type="PROSITE" id="PS00027">
    <property type="entry name" value="HOMEOBOX_1"/>
    <property type="match status" value="1"/>
</dbReference>
<accession>A0A6P4XK74</accession>
<feature type="domain" description="Homeobox" evidence="8">
    <location>
        <begin position="144"/>
        <end position="204"/>
    </location>
</feature>
<dbReference type="GO" id="GO:0000981">
    <property type="term" value="F:DNA-binding transcription factor activity, RNA polymerase II-specific"/>
    <property type="evidence" value="ECO:0007669"/>
    <property type="project" value="InterPro"/>
</dbReference>
<keyword evidence="9" id="KW-1185">Reference proteome</keyword>
<evidence type="ECO:0000313" key="9">
    <source>
        <dbReference type="Proteomes" id="UP000515135"/>
    </source>
</evidence>
<dbReference type="InterPro" id="IPR001356">
    <property type="entry name" value="HD"/>
</dbReference>
<dbReference type="AlphaFoldDB" id="A0A6P4XK74"/>
<dbReference type="PROSITE" id="PS50071">
    <property type="entry name" value="HOMEOBOX_2"/>
    <property type="match status" value="1"/>
</dbReference>
<evidence type="ECO:0000256" key="3">
    <source>
        <dbReference type="ARBA" id="ARBA00023155"/>
    </source>
</evidence>
<evidence type="ECO:0000259" key="8">
    <source>
        <dbReference type="PROSITE" id="PS50071"/>
    </source>
</evidence>
<evidence type="ECO:0000256" key="7">
    <source>
        <dbReference type="SAM" id="MobiDB-lite"/>
    </source>
</evidence>
<sequence length="320" mass="35228">MKTVPKGSTHLPGPRMDREVAAQRPNTFTIDWILAHSVQGKTADTDAQETVSDGPICLSTSARPSLSRERGLPVPSSAGNSRAQPTATCSSPRRPVPADDRVKRAGRKGEDRRESTRSPSPVNLSSPASEEERSEAAASSGKMCRPRRNRTTFTTFQIHELELAYDRTPYPDLSMREELANKLELTEARIQVWFQNRRAKTRRQEKSAGYPPDSVSPPPDYFGGLSPDPRPSAGSLSPPHDPISAPDPREAFLREPSYLHPGLCLPTTRPRAAPGSPSFPFFTFPRSHKALGYSTNYAYLPFPFPMAIDAKGRQIFSSSS</sequence>
<dbReference type="FunFam" id="1.10.10.60:FF:000679">
    <property type="entry name" value="Homeobox protein aristaless"/>
    <property type="match status" value="1"/>
</dbReference>
<protein>
    <submittedName>
        <fullName evidence="10">Paired mesoderm homeobox protein 1-like</fullName>
    </submittedName>
</protein>
<comment type="subcellular location">
    <subcellularLocation>
        <location evidence="1 5 6">Nucleus</location>
    </subcellularLocation>
</comment>
<gene>
    <name evidence="10" type="primary">LOC109464413</name>
</gene>
<dbReference type="KEGG" id="bbel:109464413"/>
<dbReference type="CDD" id="cd00086">
    <property type="entry name" value="homeodomain"/>
    <property type="match status" value="1"/>
</dbReference>
<dbReference type="InterPro" id="IPR050649">
    <property type="entry name" value="Paired_Homeobox_TFs"/>
</dbReference>